<name>D8QZC3_SELML</name>
<dbReference type="GO" id="GO:0010497">
    <property type="term" value="P:plasmodesmata-mediated intercellular transport"/>
    <property type="evidence" value="ECO:0007669"/>
    <property type="project" value="UniProtKB-ARBA"/>
</dbReference>
<dbReference type="InterPro" id="IPR001929">
    <property type="entry name" value="Germin"/>
</dbReference>
<evidence type="ECO:0000313" key="14">
    <source>
        <dbReference type="EMBL" id="EFJ34384.1"/>
    </source>
</evidence>
<feature type="disulfide bond" evidence="11">
    <location>
        <begin position="33"/>
        <end position="48"/>
    </location>
</feature>
<dbReference type="PRINTS" id="PR00325">
    <property type="entry name" value="GERMIN"/>
</dbReference>
<dbReference type="Proteomes" id="UP000001514">
    <property type="component" value="Unassembled WGS sequence"/>
</dbReference>
<evidence type="ECO:0000256" key="3">
    <source>
        <dbReference type="ARBA" id="ARBA00022523"/>
    </source>
</evidence>
<keyword evidence="7 11" id="KW-1015">Disulfide bond</keyword>
<dbReference type="GO" id="GO:2000280">
    <property type="term" value="P:regulation of root development"/>
    <property type="evidence" value="ECO:0007669"/>
    <property type="project" value="UniProtKB-ARBA"/>
</dbReference>
<dbReference type="EMBL" id="GL377569">
    <property type="protein sequence ID" value="EFJ34384.1"/>
    <property type="molecule type" value="Genomic_DNA"/>
</dbReference>
<evidence type="ECO:0000313" key="15">
    <source>
        <dbReference type="Proteomes" id="UP000001514"/>
    </source>
</evidence>
<protein>
    <recommendedName>
        <fullName evidence="12">Germin-like protein</fullName>
    </recommendedName>
</protein>
<dbReference type="AlphaFoldDB" id="D8QZC3"/>
<evidence type="ECO:0000256" key="12">
    <source>
        <dbReference type="RuleBase" id="RU366015"/>
    </source>
</evidence>
<evidence type="ECO:0000256" key="1">
    <source>
        <dbReference type="ARBA" id="ARBA00004271"/>
    </source>
</evidence>
<evidence type="ECO:0000256" key="2">
    <source>
        <dbReference type="ARBA" id="ARBA00007456"/>
    </source>
</evidence>
<feature type="domain" description="Cupin type-1" evidence="13">
    <location>
        <begin position="68"/>
        <end position="210"/>
    </location>
</feature>
<dbReference type="GO" id="GO:0030145">
    <property type="term" value="F:manganese ion binding"/>
    <property type="evidence" value="ECO:0007669"/>
    <property type="project" value="UniProtKB-UniRule"/>
</dbReference>
<dbReference type="Pfam" id="PF00190">
    <property type="entry name" value="Cupin_1"/>
    <property type="match status" value="1"/>
</dbReference>
<gene>
    <name evidence="14" type="ORF">SELMODRAFT_405674</name>
</gene>
<evidence type="ECO:0000256" key="4">
    <source>
        <dbReference type="ARBA" id="ARBA00022525"/>
    </source>
</evidence>
<dbReference type="InterPro" id="IPR011051">
    <property type="entry name" value="RmlC_Cupin_sf"/>
</dbReference>
<keyword evidence="6 12" id="KW-0732">Signal</keyword>
<proteinExistence type="inferred from homology"/>
<dbReference type="FunCoup" id="D8QZC3">
    <property type="interactions" value="84"/>
</dbReference>
<evidence type="ECO:0000259" key="13">
    <source>
        <dbReference type="SMART" id="SM00835"/>
    </source>
</evidence>
<dbReference type="InterPro" id="IPR006045">
    <property type="entry name" value="Cupin_1"/>
</dbReference>
<comment type="similarity">
    <text evidence="2 12">Belongs to the germin family.</text>
</comment>
<feature type="binding site" evidence="10">
    <location>
        <position position="117"/>
    </location>
    <ligand>
        <name>Mn(2+)</name>
        <dbReference type="ChEBI" id="CHEBI:29035"/>
    </ligand>
</feature>
<keyword evidence="3 12" id="KW-0052">Apoplast</keyword>
<organism evidence="15">
    <name type="scientific">Selaginella moellendorffii</name>
    <name type="common">Spikemoss</name>
    <dbReference type="NCBI Taxonomy" id="88036"/>
    <lineage>
        <taxon>Eukaryota</taxon>
        <taxon>Viridiplantae</taxon>
        <taxon>Streptophyta</taxon>
        <taxon>Embryophyta</taxon>
        <taxon>Tracheophyta</taxon>
        <taxon>Lycopodiopsida</taxon>
        <taxon>Selaginellales</taxon>
        <taxon>Selaginellaceae</taxon>
        <taxon>Selaginella</taxon>
    </lineage>
</organism>
<dbReference type="Gramene" id="EFJ34384">
    <property type="protein sequence ID" value="EFJ34384"/>
    <property type="gene ID" value="SELMODRAFT_405674"/>
</dbReference>
<dbReference type="OrthoDB" id="1921208at2759"/>
<reference evidence="14 15" key="1">
    <citation type="journal article" date="2011" name="Science">
        <title>The Selaginella genome identifies genetic changes associated with the evolution of vascular plants.</title>
        <authorList>
            <person name="Banks J.A."/>
            <person name="Nishiyama T."/>
            <person name="Hasebe M."/>
            <person name="Bowman J.L."/>
            <person name="Gribskov M."/>
            <person name="dePamphilis C."/>
            <person name="Albert V.A."/>
            <person name="Aono N."/>
            <person name="Aoyama T."/>
            <person name="Ambrose B.A."/>
            <person name="Ashton N.W."/>
            <person name="Axtell M.J."/>
            <person name="Barker E."/>
            <person name="Barker M.S."/>
            <person name="Bennetzen J.L."/>
            <person name="Bonawitz N.D."/>
            <person name="Chapple C."/>
            <person name="Cheng C."/>
            <person name="Correa L.G."/>
            <person name="Dacre M."/>
            <person name="DeBarry J."/>
            <person name="Dreyer I."/>
            <person name="Elias M."/>
            <person name="Engstrom E.M."/>
            <person name="Estelle M."/>
            <person name="Feng L."/>
            <person name="Finet C."/>
            <person name="Floyd S.K."/>
            <person name="Frommer W.B."/>
            <person name="Fujita T."/>
            <person name="Gramzow L."/>
            <person name="Gutensohn M."/>
            <person name="Harholt J."/>
            <person name="Hattori M."/>
            <person name="Heyl A."/>
            <person name="Hirai T."/>
            <person name="Hiwatashi Y."/>
            <person name="Ishikawa M."/>
            <person name="Iwata M."/>
            <person name="Karol K.G."/>
            <person name="Koehler B."/>
            <person name="Kolukisaoglu U."/>
            <person name="Kubo M."/>
            <person name="Kurata T."/>
            <person name="Lalonde S."/>
            <person name="Li K."/>
            <person name="Li Y."/>
            <person name="Litt A."/>
            <person name="Lyons E."/>
            <person name="Manning G."/>
            <person name="Maruyama T."/>
            <person name="Michael T.P."/>
            <person name="Mikami K."/>
            <person name="Miyazaki S."/>
            <person name="Morinaga S."/>
            <person name="Murata T."/>
            <person name="Mueller-Roeber B."/>
            <person name="Nelson D.R."/>
            <person name="Obara M."/>
            <person name="Oguri Y."/>
            <person name="Olmstead R.G."/>
            <person name="Onodera N."/>
            <person name="Petersen B.L."/>
            <person name="Pils B."/>
            <person name="Prigge M."/>
            <person name="Rensing S.A."/>
            <person name="Riano-Pachon D.M."/>
            <person name="Roberts A.W."/>
            <person name="Sato Y."/>
            <person name="Scheller H.V."/>
            <person name="Schulz B."/>
            <person name="Schulz C."/>
            <person name="Shakirov E.V."/>
            <person name="Shibagaki N."/>
            <person name="Shinohara N."/>
            <person name="Shippen D.E."/>
            <person name="Soerensen I."/>
            <person name="Sotooka R."/>
            <person name="Sugimoto N."/>
            <person name="Sugita M."/>
            <person name="Sumikawa N."/>
            <person name="Tanurdzic M."/>
            <person name="Theissen G."/>
            <person name="Ulvskov P."/>
            <person name="Wakazuki S."/>
            <person name="Weng J.K."/>
            <person name="Willats W.W."/>
            <person name="Wipf D."/>
            <person name="Wolf P.G."/>
            <person name="Yang L."/>
            <person name="Zimmer A.D."/>
            <person name="Zhu Q."/>
            <person name="Mitros T."/>
            <person name="Hellsten U."/>
            <person name="Loque D."/>
            <person name="Otillar R."/>
            <person name="Salamov A."/>
            <person name="Schmutz J."/>
            <person name="Shapiro H."/>
            <person name="Lindquist E."/>
            <person name="Lucas S."/>
            <person name="Rokhsar D."/>
            <person name="Grigoriev I.V."/>
        </authorList>
    </citation>
    <scope>NUCLEOTIDE SEQUENCE [LARGE SCALE GENOMIC DNA]</scope>
</reference>
<feature type="binding site" evidence="10">
    <location>
        <position position="110"/>
    </location>
    <ligand>
        <name>Mn(2+)</name>
        <dbReference type="ChEBI" id="CHEBI:29035"/>
    </ligand>
</feature>
<dbReference type="GO" id="GO:0009506">
    <property type="term" value="C:plasmodesma"/>
    <property type="evidence" value="ECO:0007669"/>
    <property type="project" value="UniProtKB-ARBA"/>
</dbReference>
<feature type="binding site" evidence="9">
    <location>
        <position position="117"/>
    </location>
    <ligand>
        <name>oxalate</name>
        <dbReference type="ChEBI" id="CHEBI:30623"/>
    </ligand>
</feature>
<keyword evidence="8 9" id="KW-0464">Manganese</keyword>
<evidence type="ECO:0000256" key="10">
    <source>
        <dbReference type="PIRSR" id="PIRSR601929-2"/>
    </source>
</evidence>
<evidence type="ECO:0000256" key="6">
    <source>
        <dbReference type="ARBA" id="ARBA00022729"/>
    </source>
</evidence>
<dbReference type="OMA" id="MANYMIF"/>
<comment type="subcellular location">
    <subcellularLocation>
        <location evidence="1 12">Secreted</location>
        <location evidence="1 12">Extracellular space</location>
        <location evidence="1 12">Apoplast</location>
    </subcellularLocation>
</comment>
<dbReference type="InterPro" id="IPR019780">
    <property type="entry name" value="Germin_Mn-BS"/>
</dbReference>
<evidence type="ECO:0000256" key="11">
    <source>
        <dbReference type="PIRSR" id="PIRSR601929-3"/>
    </source>
</evidence>
<dbReference type="KEGG" id="smo:SELMODRAFT_405674"/>
<feature type="binding site" evidence="10">
    <location>
        <position position="112"/>
    </location>
    <ligand>
        <name>Mn(2+)</name>
        <dbReference type="ChEBI" id="CHEBI:29035"/>
    </ligand>
</feature>
<dbReference type="CDD" id="cd02241">
    <property type="entry name" value="cupin_OxOx"/>
    <property type="match status" value="1"/>
</dbReference>
<keyword evidence="5 9" id="KW-0479">Metal-binding</keyword>
<dbReference type="Gene3D" id="2.60.120.10">
    <property type="entry name" value="Jelly Rolls"/>
    <property type="match status" value="1"/>
</dbReference>
<feature type="signal peptide" evidence="12">
    <location>
        <begin position="1"/>
        <end position="24"/>
    </location>
</feature>
<sequence length="217" mass="23357">MAPASSILLLSTMIIAFLASGVLSDPDPLQDFCVADLTASPGVNGFPCRNASSVTVEDFIYREMVNPANITAMNRAGAVFGTVLRFPGINTLGLSMARLDLLPEGIIAPHTHPRATEMVYVEEGSVYAAIVTADNRLFAQVLSRGEVMVIPRGLIHWQMNVGRNNAKIIAALNSQLAGTQFVGRSMFGSSPQVPDEVLEKTFFIDNTTINQVRSVFA</sequence>
<dbReference type="PROSITE" id="PS00725">
    <property type="entry name" value="GERMIN"/>
    <property type="match status" value="1"/>
</dbReference>
<evidence type="ECO:0000256" key="9">
    <source>
        <dbReference type="PIRSR" id="PIRSR601929-1"/>
    </source>
</evidence>
<dbReference type="InParanoid" id="D8QZC3"/>
<dbReference type="HOGENOM" id="CLU_015790_0_3_1"/>
<evidence type="ECO:0000256" key="5">
    <source>
        <dbReference type="ARBA" id="ARBA00022723"/>
    </source>
</evidence>
<dbReference type="InterPro" id="IPR014710">
    <property type="entry name" value="RmlC-like_jellyroll"/>
</dbReference>
<feature type="chain" id="PRO_5019612488" description="Germin-like protein" evidence="12">
    <location>
        <begin position="25"/>
        <end position="217"/>
    </location>
</feature>
<dbReference type="GO" id="GO:0048046">
    <property type="term" value="C:apoplast"/>
    <property type="evidence" value="ECO:0007669"/>
    <property type="project" value="UniProtKB-SubCell"/>
</dbReference>
<evidence type="ECO:0000256" key="8">
    <source>
        <dbReference type="ARBA" id="ARBA00023211"/>
    </source>
</evidence>
<dbReference type="FunFam" id="2.60.120.10:FF:000025">
    <property type="entry name" value="germin-like protein subfamily 2 member 1"/>
    <property type="match status" value="1"/>
</dbReference>
<dbReference type="PANTHER" id="PTHR31238">
    <property type="entry name" value="GERMIN-LIKE PROTEIN SUBFAMILY 3 MEMBER 3"/>
    <property type="match status" value="1"/>
</dbReference>
<feature type="binding site" evidence="9">
    <location>
        <position position="112"/>
    </location>
    <ligand>
        <name>oxalate</name>
        <dbReference type="ChEBI" id="CHEBI:30623"/>
    </ligand>
</feature>
<keyword evidence="4 12" id="KW-0964">Secreted</keyword>
<dbReference type="SMART" id="SM00835">
    <property type="entry name" value="Cupin_1"/>
    <property type="match status" value="1"/>
</dbReference>
<evidence type="ECO:0000256" key="7">
    <source>
        <dbReference type="ARBA" id="ARBA00023157"/>
    </source>
</evidence>
<accession>D8QZC3</accession>
<dbReference type="SUPFAM" id="SSF51182">
    <property type="entry name" value="RmlC-like cupins"/>
    <property type="match status" value="1"/>
</dbReference>
<feature type="binding site" evidence="10">
    <location>
        <position position="156"/>
    </location>
    <ligand>
        <name>Mn(2+)</name>
        <dbReference type="ChEBI" id="CHEBI:29035"/>
    </ligand>
</feature>
<keyword evidence="15" id="KW-1185">Reference proteome</keyword>
<dbReference type="eggNOG" id="ENOG502QQ4A">
    <property type="taxonomic scope" value="Eukaryota"/>
</dbReference>